<dbReference type="AlphaFoldDB" id="A0A7J5YGW4"/>
<dbReference type="EMBL" id="JAAKFY010000012">
    <property type="protein sequence ID" value="KAF3848695.1"/>
    <property type="molecule type" value="Genomic_DNA"/>
</dbReference>
<proteinExistence type="predicted"/>
<accession>A0A7J5YGW4</accession>
<gene>
    <name evidence="1" type="ORF">F7725_015192</name>
</gene>
<sequence length="86" mass="9603">MRPQVWIHRPFYGLLSEGCDDTAAGLCLAEEGQDMWCTWTPWTPAYHNSEDTLHYAVVEHGLESLMPHDDTEVMVLGPKAGSVDVS</sequence>
<name>A0A7J5YGW4_DISMA</name>
<comment type="caution">
    <text evidence="1">The sequence shown here is derived from an EMBL/GenBank/DDBJ whole genome shotgun (WGS) entry which is preliminary data.</text>
</comment>
<organism evidence="1 2">
    <name type="scientific">Dissostichus mawsoni</name>
    <name type="common">Antarctic cod</name>
    <dbReference type="NCBI Taxonomy" id="36200"/>
    <lineage>
        <taxon>Eukaryota</taxon>
        <taxon>Metazoa</taxon>
        <taxon>Chordata</taxon>
        <taxon>Craniata</taxon>
        <taxon>Vertebrata</taxon>
        <taxon>Euteleostomi</taxon>
        <taxon>Actinopterygii</taxon>
        <taxon>Neopterygii</taxon>
        <taxon>Teleostei</taxon>
        <taxon>Neoteleostei</taxon>
        <taxon>Acanthomorphata</taxon>
        <taxon>Eupercaria</taxon>
        <taxon>Perciformes</taxon>
        <taxon>Notothenioidei</taxon>
        <taxon>Nototheniidae</taxon>
        <taxon>Dissostichus</taxon>
    </lineage>
</organism>
<evidence type="ECO:0000313" key="1">
    <source>
        <dbReference type="EMBL" id="KAF3848695.1"/>
    </source>
</evidence>
<protein>
    <submittedName>
        <fullName evidence="1">Uncharacterized protein</fullName>
    </submittedName>
</protein>
<reference evidence="1 2" key="1">
    <citation type="submission" date="2020-03" db="EMBL/GenBank/DDBJ databases">
        <title>Dissostichus mawsoni Genome sequencing and assembly.</title>
        <authorList>
            <person name="Park H."/>
        </authorList>
    </citation>
    <scope>NUCLEOTIDE SEQUENCE [LARGE SCALE GENOMIC DNA]</scope>
    <source>
        <strain evidence="1">DM0001</strain>
        <tissue evidence="1">Muscle</tissue>
    </source>
</reference>
<keyword evidence="2" id="KW-1185">Reference proteome</keyword>
<evidence type="ECO:0000313" key="2">
    <source>
        <dbReference type="Proteomes" id="UP000518266"/>
    </source>
</evidence>
<dbReference type="Proteomes" id="UP000518266">
    <property type="component" value="Unassembled WGS sequence"/>
</dbReference>